<dbReference type="WBParaSite" id="JU765_v2.g12824.t1">
    <property type="protein sequence ID" value="JU765_v2.g12824.t1"/>
    <property type="gene ID" value="JU765_v2.g12824"/>
</dbReference>
<name>A0AC34Q476_9BILA</name>
<organism evidence="1 2">
    <name type="scientific">Panagrolaimus sp. JU765</name>
    <dbReference type="NCBI Taxonomy" id="591449"/>
    <lineage>
        <taxon>Eukaryota</taxon>
        <taxon>Metazoa</taxon>
        <taxon>Ecdysozoa</taxon>
        <taxon>Nematoda</taxon>
        <taxon>Chromadorea</taxon>
        <taxon>Rhabditida</taxon>
        <taxon>Tylenchina</taxon>
        <taxon>Panagrolaimomorpha</taxon>
        <taxon>Panagrolaimoidea</taxon>
        <taxon>Panagrolaimidae</taxon>
        <taxon>Panagrolaimus</taxon>
    </lineage>
</organism>
<protein>
    <submittedName>
        <fullName evidence="2">Uncharacterized protein</fullName>
    </submittedName>
</protein>
<dbReference type="Proteomes" id="UP000887576">
    <property type="component" value="Unplaced"/>
</dbReference>
<proteinExistence type="predicted"/>
<accession>A0AC34Q476</accession>
<reference evidence="2" key="1">
    <citation type="submission" date="2022-11" db="UniProtKB">
        <authorList>
            <consortium name="WormBaseParasite"/>
        </authorList>
    </citation>
    <scope>IDENTIFICATION</scope>
</reference>
<evidence type="ECO:0000313" key="2">
    <source>
        <dbReference type="WBParaSite" id="JU765_v2.g12824.t1"/>
    </source>
</evidence>
<sequence>MSSIEPTTSTTKFSNFGHTHSPNNLTLPNSKKSPISHLNDLNSDDYAPLRLLLILLLIGFGIATWLIIKYRRSLRSEHMFGTSTTSAEYKPLRVDDVLEISSDDGSEEDDVILRVAG</sequence>
<evidence type="ECO:0000313" key="1">
    <source>
        <dbReference type="Proteomes" id="UP000887576"/>
    </source>
</evidence>